<evidence type="ECO:0000256" key="1">
    <source>
        <dbReference type="SAM" id="SignalP"/>
    </source>
</evidence>
<feature type="chain" id="PRO_5047160400" evidence="1">
    <location>
        <begin position="21"/>
        <end position="43"/>
    </location>
</feature>
<protein>
    <submittedName>
        <fullName evidence="2">Uncharacterized protein</fullName>
    </submittedName>
</protein>
<gene>
    <name evidence="2" type="ordered locus">F7308_0407</name>
</gene>
<dbReference type="EMBL" id="CP002872">
    <property type="protein sequence ID" value="AEI35335.1"/>
    <property type="molecule type" value="Genomic_DNA"/>
</dbReference>
<evidence type="ECO:0000313" key="3">
    <source>
        <dbReference type="Proteomes" id="UP000000490"/>
    </source>
</evidence>
<dbReference type="Proteomes" id="UP000000490">
    <property type="component" value="Chromosome"/>
</dbReference>
<sequence length="43" mass="4672">MKKFMFAAASIFSIISVSNANNLHQINSFSSKSFPAPVIILAE</sequence>
<keyword evidence="1" id="KW-0732">Signal</keyword>
<dbReference type="RefSeq" id="WP_013922184.1">
    <property type="nucleotide sequence ID" value="NC_015696.1"/>
</dbReference>
<reference evidence="2" key="1">
    <citation type="submission" date="2011-05" db="EMBL/GenBank/DDBJ databases">
        <authorList>
            <person name="Kuske C.R."/>
            <person name="Challacombe J.F."/>
            <person name="Siddaramappa S."/>
            <person name="Petersen J.M."/>
            <person name="Bruce D.C."/>
        </authorList>
    </citation>
    <scope>NUCLEOTIDE SEQUENCE</scope>
    <source>
        <strain evidence="2">TX077308</strain>
    </source>
</reference>
<proteinExistence type="predicted"/>
<accession>A0ABM5M800</accession>
<keyword evidence="3" id="KW-1185">Reference proteome</keyword>
<organism evidence="2 3">
    <name type="scientific">Francisella salina</name>
    <dbReference type="NCBI Taxonomy" id="573569"/>
    <lineage>
        <taxon>Bacteria</taxon>
        <taxon>Pseudomonadati</taxon>
        <taxon>Pseudomonadota</taxon>
        <taxon>Gammaproteobacteria</taxon>
        <taxon>Thiotrichales</taxon>
        <taxon>Francisellaceae</taxon>
        <taxon>Francisella</taxon>
    </lineage>
</organism>
<name>A0ABM5M800_FRAST</name>
<feature type="signal peptide" evidence="1">
    <location>
        <begin position="1"/>
        <end position="20"/>
    </location>
</feature>
<evidence type="ECO:0000313" key="2">
    <source>
        <dbReference type="EMBL" id="AEI35335.1"/>
    </source>
</evidence>